<reference evidence="1 2" key="1">
    <citation type="submission" date="2011-08" db="EMBL/GenBank/DDBJ databases">
        <authorList>
            <person name="Weinstock G."/>
            <person name="Sodergren E."/>
            <person name="Clifton S."/>
            <person name="Fulton L."/>
            <person name="Fulton B."/>
            <person name="Courtney L."/>
            <person name="Fronick C."/>
            <person name="Harrison M."/>
            <person name="Strong C."/>
            <person name="Farmer C."/>
            <person name="Delahaunty K."/>
            <person name="Markovic C."/>
            <person name="Hall O."/>
            <person name="Minx P."/>
            <person name="Tomlinson C."/>
            <person name="Mitreva M."/>
            <person name="Hou S."/>
            <person name="Chen J."/>
            <person name="Wollam A."/>
            <person name="Pepin K.H."/>
            <person name="Johnson M."/>
            <person name="Bhonagiri V."/>
            <person name="Zhang X."/>
            <person name="Suruliraj S."/>
            <person name="Warren W."/>
            <person name="Chinwalla A."/>
            <person name="Mardis E.R."/>
            <person name="Wilson R.K."/>
        </authorList>
    </citation>
    <scope>NUCLEOTIDE SEQUENCE [LARGE SCALE GENOMIC DNA]</scope>
    <source>
        <strain evidence="1 2">DSM 18206</strain>
    </source>
</reference>
<protein>
    <submittedName>
        <fullName evidence="1">Uncharacterized protein</fullName>
    </submittedName>
</protein>
<evidence type="ECO:0000313" key="1">
    <source>
        <dbReference type="EMBL" id="EHJ36376.1"/>
    </source>
</evidence>
<evidence type="ECO:0000313" key="2">
    <source>
        <dbReference type="Proteomes" id="UP000004407"/>
    </source>
</evidence>
<organism evidence="1 2">
    <name type="scientific">Leyella stercorea DSM 18206</name>
    <dbReference type="NCBI Taxonomy" id="1002367"/>
    <lineage>
        <taxon>Bacteria</taxon>
        <taxon>Pseudomonadati</taxon>
        <taxon>Bacteroidota</taxon>
        <taxon>Bacteroidia</taxon>
        <taxon>Bacteroidales</taxon>
        <taxon>Prevotellaceae</taxon>
        <taxon>Leyella</taxon>
    </lineage>
</organism>
<proteinExistence type="predicted"/>
<dbReference type="AlphaFoldDB" id="G6B1H6"/>
<comment type="caution">
    <text evidence="1">The sequence shown here is derived from an EMBL/GenBank/DDBJ whole genome shotgun (WGS) entry which is preliminary data.</text>
</comment>
<gene>
    <name evidence="1" type="ORF">HMPREF0673_02747</name>
</gene>
<dbReference type="EMBL" id="AFZZ01000246">
    <property type="protein sequence ID" value="EHJ36376.1"/>
    <property type="molecule type" value="Genomic_DNA"/>
</dbReference>
<dbReference type="HOGENOM" id="CLU_2397196_0_0_10"/>
<dbReference type="Proteomes" id="UP000004407">
    <property type="component" value="Unassembled WGS sequence"/>
</dbReference>
<sequence length="93" mass="9634">MGKEGADDVGVARLYASQSAQACAAYEVEEEGLDAVVAMVGDADVLRSDVAAELLEIGVAQVACCHLDADMMQIGIGVRVEVDEVEGYVEATA</sequence>
<accession>G6B1H6</accession>
<name>G6B1H6_9BACT</name>